<keyword evidence="1 4" id="KW-0378">Hydrolase</keyword>
<dbReference type="UniPathway" id="UPA00079"/>
<evidence type="ECO:0000313" key="5">
    <source>
        <dbReference type="Proteomes" id="UP000184368"/>
    </source>
</evidence>
<dbReference type="GO" id="GO:0005829">
    <property type="term" value="C:cytosol"/>
    <property type="evidence" value="ECO:0007669"/>
    <property type="project" value="TreeGrafter"/>
</dbReference>
<sequence>MAYIIQIISNHTNQRFYFCTMHLLICAATEMEIAALQTAVAKRTLPPAHSIRFLVTGVGIGPSMYQLTKHLCLQKPDLVVQAGIAGTLDPKLLPGDTVVVDADTFGDAGVVENKQFRNLFDLGLQDANLFPYKDGFLLNPFTHWLSLPGLQVVRGITVNEVSTNTDRIQQYRLQWGAQVESMEGASLHYACLQEGIPFLQLRSISNAIGERDKKKWKMKEAVQNLHTELNLLIDKILEL</sequence>
<comment type="function">
    <text evidence="1">Catalyzes the hydrolysis of futalosine (FL) to dehypoxanthine futalosine (DHFL) and hypoxanthine, a step in the biosynthesis of menaquinone (MK, vitamin K2).</text>
</comment>
<dbReference type="HAMAP" id="MF_00991">
    <property type="entry name" value="MqnB"/>
    <property type="match status" value="1"/>
</dbReference>
<evidence type="ECO:0000256" key="2">
    <source>
        <dbReference type="NCBIfam" id="TIGR03664"/>
    </source>
</evidence>
<comment type="catalytic activity">
    <reaction evidence="1">
        <text>futalosine + H2O = dehypoxanthine futalosine + hypoxanthine</text>
        <dbReference type="Rhea" id="RHEA:25904"/>
        <dbReference type="ChEBI" id="CHEBI:15377"/>
        <dbReference type="ChEBI" id="CHEBI:17368"/>
        <dbReference type="ChEBI" id="CHEBI:58863"/>
        <dbReference type="ChEBI" id="CHEBI:58864"/>
        <dbReference type="EC" id="3.2.2.26"/>
    </reaction>
</comment>
<dbReference type="Proteomes" id="UP000184368">
    <property type="component" value="Unassembled WGS sequence"/>
</dbReference>
<dbReference type="STRING" id="1302690.BUE76_18330"/>
<evidence type="ECO:0000256" key="1">
    <source>
        <dbReference type="HAMAP-Rule" id="MF_00991"/>
    </source>
</evidence>
<dbReference type="InterPro" id="IPR035994">
    <property type="entry name" value="Nucleoside_phosphorylase_sf"/>
</dbReference>
<feature type="domain" description="Nucleoside phosphorylase" evidence="3">
    <location>
        <begin position="55"/>
        <end position="226"/>
    </location>
</feature>
<dbReference type="EC" id="3.2.2.26" evidence="1 2"/>
<dbReference type="GO" id="GO:0008930">
    <property type="term" value="F:methylthioadenosine nucleosidase activity"/>
    <property type="evidence" value="ECO:0007669"/>
    <property type="project" value="TreeGrafter"/>
</dbReference>
<name>A0A1M5C3P2_9BACT</name>
<dbReference type="PANTHER" id="PTHR46832">
    <property type="entry name" value="5'-METHYLTHIOADENOSINE/S-ADENOSYLHOMOCYSTEINE NUCLEOSIDASE"/>
    <property type="match status" value="1"/>
</dbReference>
<accession>A0A1M5C3P2</accession>
<protein>
    <recommendedName>
        <fullName evidence="1 2">Futalosine hydrolase</fullName>
        <shortName evidence="1">FL hydrolase</shortName>
        <ecNumber evidence="1 2">3.2.2.26</ecNumber>
    </recommendedName>
    <alternativeName>
        <fullName evidence="1">Futalosine nucleosidase</fullName>
    </alternativeName>
    <alternativeName>
        <fullName evidence="1">Menaquinone biosynthetic enzyme MqnB</fullName>
    </alternativeName>
</protein>
<dbReference type="SUPFAM" id="SSF53167">
    <property type="entry name" value="Purine and uridine phosphorylases"/>
    <property type="match status" value="1"/>
</dbReference>
<dbReference type="GO" id="GO:0008782">
    <property type="term" value="F:adenosylhomocysteine nucleosidase activity"/>
    <property type="evidence" value="ECO:0007669"/>
    <property type="project" value="TreeGrafter"/>
</dbReference>
<dbReference type="GO" id="GO:0009116">
    <property type="term" value="P:nucleoside metabolic process"/>
    <property type="evidence" value="ECO:0007669"/>
    <property type="project" value="InterPro"/>
</dbReference>
<reference evidence="4 5" key="1">
    <citation type="submission" date="2016-11" db="EMBL/GenBank/DDBJ databases">
        <authorList>
            <person name="Jaros S."/>
            <person name="Januszkiewicz K."/>
            <person name="Wedrychowicz H."/>
        </authorList>
    </citation>
    <scope>NUCLEOTIDE SEQUENCE [LARGE SCALE GENOMIC DNA]</scope>
    <source>
        <strain evidence="4 5">DSM 26897</strain>
    </source>
</reference>
<dbReference type="InterPro" id="IPR000845">
    <property type="entry name" value="Nucleoside_phosphorylase_d"/>
</dbReference>
<keyword evidence="1" id="KW-0474">Menaquinone biosynthesis</keyword>
<gene>
    <name evidence="1" type="primary">mqnB</name>
    <name evidence="4" type="ORF">SAMN05444008_108218</name>
</gene>
<dbReference type="NCBIfam" id="TIGR03664">
    <property type="entry name" value="fut_nucase"/>
    <property type="match status" value="1"/>
</dbReference>
<evidence type="ECO:0000259" key="3">
    <source>
        <dbReference type="Pfam" id="PF01048"/>
    </source>
</evidence>
<dbReference type="Gene3D" id="3.40.50.1580">
    <property type="entry name" value="Nucleoside phosphorylase domain"/>
    <property type="match status" value="1"/>
</dbReference>
<dbReference type="AlphaFoldDB" id="A0A1M5C3P2"/>
<comment type="pathway">
    <text evidence="1">Quinol/quinone metabolism; menaquinone biosynthesis.</text>
</comment>
<proteinExistence type="inferred from homology"/>
<organism evidence="4 5">
    <name type="scientific">Cnuella takakiae</name>
    <dbReference type="NCBI Taxonomy" id="1302690"/>
    <lineage>
        <taxon>Bacteria</taxon>
        <taxon>Pseudomonadati</taxon>
        <taxon>Bacteroidota</taxon>
        <taxon>Chitinophagia</taxon>
        <taxon>Chitinophagales</taxon>
        <taxon>Chitinophagaceae</taxon>
        <taxon>Cnuella</taxon>
    </lineage>
</organism>
<comment type="similarity">
    <text evidence="1">Belongs to the PNP/UDP phosphorylase family. Futalosine hydrolase subfamily.</text>
</comment>
<dbReference type="EMBL" id="FQUO01000008">
    <property type="protein sequence ID" value="SHF49266.1"/>
    <property type="molecule type" value="Genomic_DNA"/>
</dbReference>
<dbReference type="InterPro" id="IPR019963">
    <property type="entry name" value="FL_hydrolase_MqnB"/>
</dbReference>
<dbReference type="GO" id="GO:0009234">
    <property type="term" value="P:menaquinone biosynthetic process"/>
    <property type="evidence" value="ECO:0007669"/>
    <property type="project" value="UniProtKB-UniRule"/>
</dbReference>
<dbReference type="PANTHER" id="PTHR46832:SF2">
    <property type="entry name" value="FUTALOSINE HYDROLASE"/>
    <property type="match status" value="1"/>
</dbReference>
<dbReference type="Pfam" id="PF01048">
    <property type="entry name" value="PNP_UDP_1"/>
    <property type="match status" value="1"/>
</dbReference>
<keyword evidence="5" id="KW-1185">Reference proteome</keyword>
<dbReference type="GO" id="GO:0019284">
    <property type="term" value="P:L-methionine salvage from S-adenosylmethionine"/>
    <property type="evidence" value="ECO:0007669"/>
    <property type="project" value="TreeGrafter"/>
</dbReference>
<evidence type="ECO:0000313" key="4">
    <source>
        <dbReference type="EMBL" id="SHF49266.1"/>
    </source>
</evidence>